<protein>
    <submittedName>
        <fullName evidence="1">Uncharacterized protein</fullName>
    </submittedName>
</protein>
<dbReference type="EMBL" id="JBHUOF010000021">
    <property type="protein sequence ID" value="MFD2800810.1"/>
    <property type="molecule type" value="Genomic_DNA"/>
</dbReference>
<accession>A0ABW5WCL8</accession>
<comment type="caution">
    <text evidence="1">The sequence shown here is derived from an EMBL/GenBank/DDBJ whole genome shotgun (WGS) entry which is preliminary data.</text>
</comment>
<keyword evidence="2" id="KW-1185">Reference proteome</keyword>
<evidence type="ECO:0000313" key="2">
    <source>
        <dbReference type="Proteomes" id="UP001597478"/>
    </source>
</evidence>
<evidence type="ECO:0000313" key="1">
    <source>
        <dbReference type="EMBL" id="MFD2800810.1"/>
    </source>
</evidence>
<proteinExistence type="predicted"/>
<name>A0ABW5WCL8_9PSEU</name>
<dbReference type="RefSeq" id="WP_377390595.1">
    <property type="nucleotide sequence ID" value="NZ_JBHSAN010000024.1"/>
</dbReference>
<organism evidence="1 2">
    <name type="scientific">Prauserella oleivorans</name>
    <dbReference type="NCBI Taxonomy" id="1478153"/>
    <lineage>
        <taxon>Bacteria</taxon>
        <taxon>Bacillati</taxon>
        <taxon>Actinomycetota</taxon>
        <taxon>Actinomycetes</taxon>
        <taxon>Pseudonocardiales</taxon>
        <taxon>Pseudonocardiaceae</taxon>
        <taxon>Prauserella</taxon>
    </lineage>
</organism>
<reference evidence="2" key="1">
    <citation type="journal article" date="2019" name="Int. J. Syst. Evol. Microbiol.">
        <title>The Global Catalogue of Microorganisms (GCM) 10K type strain sequencing project: providing services to taxonomists for standard genome sequencing and annotation.</title>
        <authorList>
            <consortium name="The Broad Institute Genomics Platform"/>
            <consortium name="The Broad Institute Genome Sequencing Center for Infectious Disease"/>
            <person name="Wu L."/>
            <person name="Ma J."/>
        </authorList>
    </citation>
    <scope>NUCLEOTIDE SEQUENCE [LARGE SCALE GENOMIC DNA]</scope>
    <source>
        <strain evidence="2">IBRC-M 10906</strain>
    </source>
</reference>
<gene>
    <name evidence="1" type="ORF">ACFS2C_15565</name>
</gene>
<dbReference type="Proteomes" id="UP001597478">
    <property type="component" value="Unassembled WGS sequence"/>
</dbReference>
<sequence length="105" mass="10956">MRACRATRGIHAMPDIVLNTAADKAMASAWLTDVLGTRPDEVDFHLSSPRLTAEWPGGRAELHVEARGAGGSTATLEVAGEASDELAGAALDALSEQVDQNFNPG</sequence>